<keyword evidence="1" id="KW-1133">Transmembrane helix</keyword>
<organism evidence="3 4">
    <name type="scientific">Hymenobacter psychrotolerans DSM 18569</name>
    <dbReference type="NCBI Taxonomy" id="1121959"/>
    <lineage>
        <taxon>Bacteria</taxon>
        <taxon>Pseudomonadati</taxon>
        <taxon>Bacteroidota</taxon>
        <taxon>Cytophagia</taxon>
        <taxon>Cytophagales</taxon>
        <taxon>Hymenobacteraceae</taxon>
        <taxon>Hymenobacter</taxon>
    </lineage>
</organism>
<dbReference type="RefSeq" id="WP_073281074.1">
    <property type="nucleotide sequence ID" value="NZ_FRAS01000001.1"/>
</dbReference>
<reference evidence="4" key="1">
    <citation type="submission" date="2016-11" db="EMBL/GenBank/DDBJ databases">
        <authorList>
            <person name="Varghese N."/>
            <person name="Submissions S."/>
        </authorList>
    </citation>
    <scope>NUCLEOTIDE SEQUENCE [LARGE SCALE GENOMIC DNA]</scope>
    <source>
        <strain evidence="4">DSM 18569</strain>
    </source>
</reference>
<sequence>MTVPRACLLGVLLAAGLPAVARAGGGGEGPAPDRAASCGLLHTQRTISGGAAYVPPDTSRRTAGPDTVVQRPALIPDTTPVVDEDKPTRKTALFTALAIAALTISTLLLYNVRSR</sequence>
<accession>A0A1M6Q9G4</accession>
<evidence type="ECO:0000313" key="4">
    <source>
        <dbReference type="Proteomes" id="UP000183947"/>
    </source>
</evidence>
<evidence type="ECO:0000256" key="2">
    <source>
        <dbReference type="SAM" id="SignalP"/>
    </source>
</evidence>
<feature type="transmembrane region" description="Helical" evidence="1">
    <location>
        <begin position="92"/>
        <end position="112"/>
    </location>
</feature>
<dbReference type="AlphaFoldDB" id="A0A1M6Q9G4"/>
<keyword evidence="1" id="KW-0472">Membrane</keyword>
<proteinExistence type="predicted"/>
<evidence type="ECO:0000313" key="3">
    <source>
        <dbReference type="EMBL" id="SHK16788.1"/>
    </source>
</evidence>
<name>A0A1M6Q9G4_9BACT</name>
<keyword evidence="4" id="KW-1185">Reference proteome</keyword>
<keyword evidence="1" id="KW-0812">Transmembrane</keyword>
<dbReference type="EMBL" id="FRAS01000001">
    <property type="protein sequence ID" value="SHK16788.1"/>
    <property type="molecule type" value="Genomic_DNA"/>
</dbReference>
<protein>
    <submittedName>
        <fullName evidence="3">Uncharacterized protein</fullName>
    </submittedName>
</protein>
<keyword evidence="2" id="KW-0732">Signal</keyword>
<dbReference type="STRING" id="1121959.SAMN02746009_00487"/>
<dbReference type="Proteomes" id="UP000183947">
    <property type="component" value="Unassembled WGS sequence"/>
</dbReference>
<gene>
    <name evidence="3" type="ORF">SAMN02746009_00487</name>
</gene>
<evidence type="ECO:0000256" key="1">
    <source>
        <dbReference type="SAM" id="Phobius"/>
    </source>
</evidence>
<feature type="signal peptide" evidence="2">
    <location>
        <begin position="1"/>
        <end position="23"/>
    </location>
</feature>
<feature type="chain" id="PRO_5012748406" evidence="2">
    <location>
        <begin position="24"/>
        <end position="115"/>
    </location>
</feature>